<dbReference type="Proteomes" id="UP000230922">
    <property type="component" value="Unassembled WGS sequence"/>
</dbReference>
<feature type="transmembrane region" description="Helical" evidence="6">
    <location>
        <begin position="120"/>
        <end position="139"/>
    </location>
</feature>
<comment type="subcellular location">
    <subcellularLocation>
        <location evidence="1">Membrane</location>
        <topology evidence="1">Multi-pass membrane protein</topology>
    </subcellularLocation>
</comment>
<evidence type="ECO:0000313" key="7">
    <source>
        <dbReference type="EMBL" id="PIR96213.1"/>
    </source>
</evidence>
<dbReference type="InterPro" id="IPR001046">
    <property type="entry name" value="NRAMP_fam"/>
</dbReference>
<keyword evidence="2" id="KW-0813">Transport</keyword>
<reference evidence="8" key="1">
    <citation type="submission" date="2017-09" db="EMBL/GenBank/DDBJ databases">
        <title>Depth-based differentiation of microbial function through sediment-hosted aquifers and enrichment of novel symbionts in the deep terrestrial subsurface.</title>
        <authorList>
            <person name="Probst A.J."/>
            <person name="Ladd B."/>
            <person name="Jarett J.K."/>
            <person name="Geller-Mcgrath D.E."/>
            <person name="Sieber C.M.K."/>
            <person name="Emerson J.B."/>
            <person name="Anantharaman K."/>
            <person name="Thomas B.C."/>
            <person name="Malmstrom R."/>
            <person name="Stieglmeier M."/>
            <person name="Klingl A."/>
            <person name="Woyke T."/>
            <person name="Ryan C.M."/>
            <person name="Banfield J.F."/>
        </authorList>
    </citation>
    <scope>NUCLEOTIDE SEQUENCE [LARGE SCALE GENOMIC DNA]</scope>
</reference>
<organism evidence="7 8">
    <name type="scientific">Candidatus Doudnabacteria bacterium CG10_big_fil_rev_8_21_14_0_10_42_18</name>
    <dbReference type="NCBI Taxonomy" id="1974552"/>
    <lineage>
        <taxon>Bacteria</taxon>
        <taxon>Candidatus Doudnaibacteriota</taxon>
    </lineage>
</organism>
<dbReference type="Pfam" id="PF01566">
    <property type="entry name" value="Nramp"/>
    <property type="match status" value="1"/>
</dbReference>
<dbReference type="AlphaFoldDB" id="A0A2H0VAU5"/>
<feature type="transmembrane region" description="Helical" evidence="6">
    <location>
        <begin position="398"/>
        <end position="417"/>
    </location>
</feature>
<accession>A0A2H0VAU5</accession>
<feature type="transmembrane region" description="Helical" evidence="6">
    <location>
        <begin position="325"/>
        <end position="351"/>
    </location>
</feature>
<sequence length="459" mass="50570">MNTLPKSTLEKILSAPAVSLDKGLHSSGQWAKNFKNNKQLKKAGRFWHSLGPGFTTGAADDDPSGIATYSQAGARYGFDLIWMALLTFPLMAMVQEMCARIGLVTGRGLAGNIRRHYKKWVLYLTTLLLFAANTFNIGANLSAMASSARLILPEMNYKLLIIIFVAVSLFFQIFLSYAQYAKYLKWLTLILLSYILSALSLHLNWREVANQILAIQLNFSGDQIFLICAILGTTISPYLFFWQTSQEVEEKILAGQNTIKLRQNEVKPTELKKMRTDVWSGMFFSNLIMFFIILTCGAALHNFGITNISTASDAAEALRPIAGDYTFYLFALGIIGTGLLAVPVLAGSASYTIAETFGFKQGLFYKLKQASAFYGVIIIAMLFGMSLSFFGLNPIKALIYSAVINGLVAPVILILIVQMAGNSKMMNKHVIGTRVKFIGWLTIFLMVIAGGATIISLII</sequence>
<feature type="transmembrane region" description="Helical" evidence="6">
    <location>
        <begin position="437"/>
        <end position="458"/>
    </location>
</feature>
<dbReference type="GO" id="GO:0005886">
    <property type="term" value="C:plasma membrane"/>
    <property type="evidence" value="ECO:0007669"/>
    <property type="project" value="TreeGrafter"/>
</dbReference>
<name>A0A2H0VAU5_9BACT</name>
<keyword evidence="5 6" id="KW-0472">Membrane</keyword>
<feature type="transmembrane region" description="Helical" evidence="6">
    <location>
        <begin position="283"/>
        <end position="305"/>
    </location>
</feature>
<dbReference type="PANTHER" id="PTHR11706">
    <property type="entry name" value="SOLUTE CARRIER PROTEIN FAMILY 11 MEMBER"/>
    <property type="match status" value="1"/>
</dbReference>
<feature type="transmembrane region" description="Helical" evidence="6">
    <location>
        <begin position="184"/>
        <end position="203"/>
    </location>
</feature>
<keyword evidence="3 6" id="KW-0812">Transmembrane</keyword>
<comment type="caution">
    <text evidence="7">The sequence shown here is derived from an EMBL/GenBank/DDBJ whole genome shotgun (WGS) entry which is preliminary data.</text>
</comment>
<dbReference type="GO" id="GO:0034755">
    <property type="term" value="P:iron ion transmembrane transport"/>
    <property type="evidence" value="ECO:0007669"/>
    <property type="project" value="TreeGrafter"/>
</dbReference>
<protein>
    <submittedName>
        <fullName evidence="7">Iron transporter</fullName>
    </submittedName>
</protein>
<feature type="transmembrane region" description="Helical" evidence="6">
    <location>
        <begin position="223"/>
        <end position="242"/>
    </location>
</feature>
<feature type="transmembrane region" description="Helical" evidence="6">
    <location>
        <begin position="159"/>
        <end position="177"/>
    </location>
</feature>
<dbReference type="GO" id="GO:0015086">
    <property type="term" value="F:cadmium ion transmembrane transporter activity"/>
    <property type="evidence" value="ECO:0007669"/>
    <property type="project" value="TreeGrafter"/>
</dbReference>
<dbReference type="EMBL" id="PFAK01000041">
    <property type="protein sequence ID" value="PIR96213.1"/>
    <property type="molecule type" value="Genomic_DNA"/>
</dbReference>
<dbReference type="PANTHER" id="PTHR11706:SF33">
    <property type="entry name" value="NATURAL RESISTANCE-ASSOCIATED MACROPHAGE PROTEIN 2"/>
    <property type="match status" value="1"/>
</dbReference>
<keyword evidence="4 6" id="KW-1133">Transmembrane helix</keyword>
<evidence type="ECO:0000256" key="3">
    <source>
        <dbReference type="ARBA" id="ARBA00022692"/>
    </source>
</evidence>
<proteinExistence type="predicted"/>
<evidence type="ECO:0000256" key="5">
    <source>
        <dbReference type="ARBA" id="ARBA00023136"/>
    </source>
</evidence>
<evidence type="ECO:0000256" key="1">
    <source>
        <dbReference type="ARBA" id="ARBA00004141"/>
    </source>
</evidence>
<evidence type="ECO:0000256" key="4">
    <source>
        <dbReference type="ARBA" id="ARBA00022989"/>
    </source>
</evidence>
<dbReference type="GO" id="GO:0005384">
    <property type="term" value="F:manganese ion transmembrane transporter activity"/>
    <property type="evidence" value="ECO:0007669"/>
    <property type="project" value="TreeGrafter"/>
</dbReference>
<evidence type="ECO:0000256" key="6">
    <source>
        <dbReference type="SAM" id="Phobius"/>
    </source>
</evidence>
<gene>
    <name evidence="7" type="ORF">COT92_02325</name>
</gene>
<evidence type="ECO:0000313" key="8">
    <source>
        <dbReference type="Proteomes" id="UP000230922"/>
    </source>
</evidence>
<feature type="transmembrane region" description="Helical" evidence="6">
    <location>
        <begin position="372"/>
        <end position="392"/>
    </location>
</feature>
<evidence type="ECO:0000256" key="2">
    <source>
        <dbReference type="ARBA" id="ARBA00022448"/>
    </source>
</evidence>